<dbReference type="KEGG" id="api:107885159"/>
<dbReference type="Proteomes" id="UP000007819">
    <property type="component" value="Chromosome A1"/>
</dbReference>
<name>A0A8R2D8B1_ACYPI</name>
<accession>A0A8R2D8B1</accession>
<keyword evidence="2" id="KW-1185">Reference proteome</keyword>
<reference evidence="1" key="2">
    <citation type="submission" date="2022-06" db="UniProtKB">
        <authorList>
            <consortium name="EnsemblMetazoa"/>
        </authorList>
    </citation>
    <scope>IDENTIFICATION</scope>
</reference>
<reference evidence="2" key="1">
    <citation type="submission" date="2010-06" db="EMBL/GenBank/DDBJ databases">
        <authorList>
            <person name="Jiang H."/>
            <person name="Abraham K."/>
            <person name="Ali S."/>
            <person name="Alsbrooks S.L."/>
            <person name="Anim B.N."/>
            <person name="Anosike U.S."/>
            <person name="Attaway T."/>
            <person name="Bandaranaike D.P."/>
            <person name="Battles P.K."/>
            <person name="Bell S.N."/>
            <person name="Bell A.V."/>
            <person name="Beltran B."/>
            <person name="Bickham C."/>
            <person name="Bustamante Y."/>
            <person name="Caleb T."/>
            <person name="Canada A."/>
            <person name="Cardenas V."/>
            <person name="Carter K."/>
            <person name="Chacko J."/>
            <person name="Chandrabose M.N."/>
            <person name="Chavez D."/>
            <person name="Chavez A."/>
            <person name="Chen L."/>
            <person name="Chu H.-S."/>
            <person name="Claassen K.J."/>
            <person name="Cockrell R."/>
            <person name="Collins M."/>
            <person name="Cooper J.A."/>
            <person name="Cree A."/>
            <person name="Curry S.M."/>
            <person name="Da Y."/>
            <person name="Dao M.D."/>
            <person name="Das B."/>
            <person name="Davila M.-L."/>
            <person name="Davy-Carroll L."/>
            <person name="Denson S."/>
            <person name="Dinh H."/>
            <person name="Ebong V.E."/>
            <person name="Edwards J.R."/>
            <person name="Egan A."/>
            <person name="El-Daye J."/>
            <person name="Escobedo L."/>
            <person name="Fernandez S."/>
            <person name="Fernando P.R."/>
            <person name="Flagg N."/>
            <person name="Forbes L.D."/>
            <person name="Fowler R.G."/>
            <person name="Fu Q."/>
            <person name="Gabisi R.A."/>
            <person name="Ganer J."/>
            <person name="Garbino Pronczuk A."/>
            <person name="Garcia R.M."/>
            <person name="Garner T."/>
            <person name="Garrett T.E."/>
            <person name="Gonzalez D.A."/>
            <person name="Hamid H."/>
            <person name="Hawkins E.S."/>
            <person name="Hirani K."/>
            <person name="Hogues M.E."/>
            <person name="Hollins B."/>
            <person name="Hsiao C.-H."/>
            <person name="Jabil R."/>
            <person name="James M.L."/>
            <person name="Jhangiani S.N."/>
            <person name="Johnson B."/>
            <person name="Johnson Q."/>
            <person name="Joshi V."/>
            <person name="Kalu J.B."/>
            <person name="Kam C."/>
            <person name="Kashfia A."/>
            <person name="Keebler J."/>
            <person name="Kisamo H."/>
            <person name="Kovar C.L."/>
            <person name="Lago L.A."/>
            <person name="Lai C.-Y."/>
            <person name="Laidlaw J."/>
            <person name="Lara F."/>
            <person name="Le T.-K."/>
            <person name="Lee S.L."/>
            <person name="Legall F.H."/>
            <person name="Lemon S.J."/>
            <person name="Lewis L.R."/>
            <person name="Li B."/>
            <person name="Liu Y."/>
            <person name="Liu Y.-S."/>
            <person name="Lopez J."/>
            <person name="Lozado R.J."/>
            <person name="Lu J."/>
            <person name="Madu R.C."/>
            <person name="Maheshwari M."/>
            <person name="Maheshwari R."/>
            <person name="Malloy K."/>
            <person name="Martinez E."/>
            <person name="Mathew T."/>
            <person name="Mercado I.C."/>
            <person name="Mercado C."/>
            <person name="Meyer B."/>
            <person name="Montgomery K."/>
            <person name="Morgan M.B."/>
            <person name="Munidasa M."/>
            <person name="Nazareth L.V."/>
            <person name="Nelson J."/>
            <person name="Ng B.M."/>
            <person name="Nguyen N.B."/>
            <person name="Nguyen P.Q."/>
            <person name="Nguyen T."/>
            <person name="Obregon M."/>
            <person name="Okwuonu G.O."/>
            <person name="Onwere C.G."/>
            <person name="Orozco G."/>
            <person name="Parra A."/>
            <person name="Patel S."/>
            <person name="Patil S."/>
            <person name="Perez A."/>
            <person name="Perez Y."/>
            <person name="Pham C."/>
            <person name="Primus E.L."/>
            <person name="Pu L.-L."/>
            <person name="Puazo M."/>
            <person name="Qin X."/>
            <person name="Quiroz J.B."/>
            <person name="Reese J."/>
            <person name="Richards S."/>
            <person name="Rives C.M."/>
            <person name="Robberts R."/>
            <person name="Ruiz S.J."/>
            <person name="Ruiz M.J."/>
            <person name="Santibanez J."/>
            <person name="Schneider B.W."/>
            <person name="Sisson I."/>
            <person name="Smith M."/>
            <person name="Sodergren E."/>
            <person name="Song X.-Z."/>
            <person name="Song B.B."/>
            <person name="Summersgill H."/>
            <person name="Thelus R."/>
            <person name="Thornton R.D."/>
            <person name="Trejos Z.Y."/>
            <person name="Usmani K."/>
            <person name="Vattathil S."/>
            <person name="Villasana D."/>
            <person name="Walker D.L."/>
            <person name="Wang S."/>
            <person name="Wang K."/>
            <person name="White C.S."/>
            <person name="Williams A.C."/>
            <person name="Williamson J."/>
            <person name="Wilson K."/>
            <person name="Woghiren I.O."/>
            <person name="Woodworth J.R."/>
            <person name="Worley K.C."/>
            <person name="Wright R.A."/>
            <person name="Wu W."/>
            <person name="Young L."/>
            <person name="Zhang L."/>
            <person name="Zhang J."/>
            <person name="Zhu Y."/>
            <person name="Muzny D.M."/>
            <person name="Weinstock G."/>
            <person name="Gibbs R.A."/>
        </authorList>
    </citation>
    <scope>NUCLEOTIDE SEQUENCE [LARGE SCALE GENOMIC DNA]</scope>
    <source>
        <strain evidence="2">LSR1</strain>
    </source>
</reference>
<dbReference type="GeneID" id="107885159"/>
<dbReference type="AlphaFoldDB" id="A0A8R2D8B1"/>
<organism evidence="1 2">
    <name type="scientific">Acyrthosiphon pisum</name>
    <name type="common">Pea aphid</name>
    <dbReference type="NCBI Taxonomy" id="7029"/>
    <lineage>
        <taxon>Eukaryota</taxon>
        <taxon>Metazoa</taxon>
        <taxon>Ecdysozoa</taxon>
        <taxon>Arthropoda</taxon>
        <taxon>Hexapoda</taxon>
        <taxon>Insecta</taxon>
        <taxon>Pterygota</taxon>
        <taxon>Neoptera</taxon>
        <taxon>Paraneoptera</taxon>
        <taxon>Hemiptera</taxon>
        <taxon>Sternorrhyncha</taxon>
        <taxon>Aphidomorpha</taxon>
        <taxon>Aphidoidea</taxon>
        <taxon>Aphididae</taxon>
        <taxon>Macrosiphini</taxon>
        <taxon>Acyrthosiphon</taxon>
    </lineage>
</organism>
<dbReference type="RefSeq" id="XP_016664148.2">
    <property type="nucleotide sequence ID" value="XM_016808659.2"/>
</dbReference>
<dbReference type="EnsemblMetazoa" id="XM_016808659.2">
    <property type="protein sequence ID" value="XP_016664148.2"/>
    <property type="gene ID" value="LOC107885159"/>
</dbReference>
<evidence type="ECO:0000313" key="1">
    <source>
        <dbReference type="EnsemblMetazoa" id="XP_016664148.2"/>
    </source>
</evidence>
<proteinExistence type="predicted"/>
<protein>
    <submittedName>
        <fullName evidence="1">Uncharacterized protein</fullName>
    </submittedName>
</protein>
<evidence type="ECO:0000313" key="2">
    <source>
        <dbReference type="Proteomes" id="UP000007819"/>
    </source>
</evidence>
<sequence>MLDAFIHTHNNMILMNFTVCRDAVVRSHQSDTVLHRVDQLQRRILVVTLRQPILLQLGPLRSAGVRVRFDGRTRDTQSSWYLLLAHEREKTLRQRLPQEDAEDVIVVIDLQPCADVCNFPQRYTQYNNKI</sequence>